<feature type="region of interest" description="Disordered" evidence="1">
    <location>
        <begin position="1"/>
        <end position="54"/>
    </location>
</feature>
<name>U2R0U3_9ACTN</name>
<evidence type="ECO:0000313" key="2">
    <source>
        <dbReference type="EMBL" id="ERK62426.1"/>
    </source>
</evidence>
<dbReference type="EMBL" id="ACVN02000030">
    <property type="protein sequence ID" value="ERK62426.1"/>
    <property type="molecule type" value="Genomic_DNA"/>
</dbReference>
<proteinExistence type="predicted"/>
<comment type="caution">
    <text evidence="2">The sequence shown here is derived from an EMBL/GenBank/DDBJ whole genome shotgun (WGS) entry which is preliminary data.</text>
</comment>
<dbReference type="AlphaFoldDB" id="U2R0U3"/>
<evidence type="ECO:0000256" key="1">
    <source>
        <dbReference type="SAM" id="MobiDB-lite"/>
    </source>
</evidence>
<keyword evidence="3" id="KW-1185">Reference proteome</keyword>
<dbReference type="Proteomes" id="UP000017052">
    <property type="component" value="Unassembled WGS sequence"/>
</dbReference>
<sequence length="54" mass="5731">MAPGPAAQHRDAGRTPFEALSRSRWGSCASRRRLIPRVPPPVQGGEGRGPGMPP</sequence>
<protein>
    <submittedName>
        <fullName evidence="2">Uncharacterized protein</fullName>
    </submittedName>
</protein>
<accession>U2R0U3</accession>
<gene>
    <name evidence="2" type="ORF">HMPREF0682_2923</name>
</gene>
<reference evidence="2" key="1">
    <citation type="submission" date="2013-08" db="EMBL/GenBank/DDBJ databases">
        <authorList>
            <person name="Durkin A.S."/>
            <person name="Haft D.R."/>
            <person name="McCorrison J."/>
            <person name="Torralba M."/>
            <person name="Gillis M."/>
            <person name="Haft D.H."/>
            <person name="Methe B."/>
            <person name="Sutton G."/>
            <person name="Nelson K.E."/>
        </authorList>
    </citation>
    <scope>NUCLEOTIDE SEQUENCE [LARGE SCALE GENOMIC DNA]</scope>
    <source>
        <strain evidence="2">F0233</strain>
    </source>
</reference>
<organism evidence="2 3">
    <name type="scientific">Propionibacterium acidifaciens F0233</name>
    <dbReference type="NCBI Taxonomy" id="553198"/>
    <lineage>
        <taxon>Bacteria</taxon>
        <taxon>Bacillati</taxon>
        <taxon>Actinomycetota</taxon>
        <taxon>Actinomycetes</taxon>
        <taxon>Propionibacteriales</taxon>
        <taxon>Propionibacteriaceae</taxon>
        <taxon>Propionibacterium</taxon>
    </lineage>
</organism>
<evidence type="ECO:0000313" key="3">
    <source>
        <dbReference type="Proteomes" id="UP000017052"/>
    </source>
</evidence>
<feature type="compositionally biased region" description="Gly residues" evidence="1">
    <location>
        <begin position="44"/>
        <end position="54"/>
    </location>
</feature>